<protein>
    <submittedName>
        <fullName evidence="1">Uncharacterized protein</fullName>
    </submittedName>
</protein>
<dbReference type="EMBL" id="RCZC01000002">
    <property type="protein sequence ID" value="TPG55073.1"/>
    <property type="molecule type" value="Genomic_DNA"/>
</dbReference>
<keyword evidence="2" id="KW-1185">Reference proteome</keyword>
<accession>A0A502G1Z4</accession>
<dbReference type="SUPFAM" id="SSF143081">
    <property type="entry name" value="BB1717-like"/>
    <property type="match status" value="1"/>
</dbReference>
<reference evidence="1 2" key="1">
    <citation type="journal article" date="2019" name="Environ. Microbiol.">
        <title>Species interactions and distinct microbial communities in high Arctic permafrost affected cryosols are associated with the CH4 and CO2 gas fluxes.</title>
        <authorList>
            <person name="Altshuler I."/>
            <person name="Hamel J."/>
            <person name="Turney S."/>
            <person name="Magnuson E."/>
            <person name="Levesque R."/>
            <person name="Greer C."/>
            <person name="Whyte L.G."/>
        </authorList>
    </citation>
    <scope>NUCLEOTIDE SEQUENCE [LARGE SCALE GENOMIC DNA]</scope>
    <source>
        <strain evidence="1 2">E6.1</strain>
    </source>
</reference>
<organism evidence="1 2">
    <name type="scientific">Sphingomonas glacialis</name>
    <dbReference type="NCBI Taxonomy" id="658225"/>
    <lineage>
        <taxon>Bacteria</taxon>
        <taxon>Pseudomonadati</taxon>
        <taxon>Pseudomonadota</taxon>
        <taxon>Alphaproteobacteria</taxon>
        <taxon>Sphingomonadales</taxon>
        <taxon>Sphingomonadaceae</taxon>
        <taxon>Sphingomonas</taxon>
    </lineage>
</organism>
<dbReference type="AlphaFoldDB" id="A0A502G1Z4"/>
<evidence type="ECO:0000313" key="1">
    <source>
        <dbReference type="EMBL" id="TPG55073.1"/>
    </source>
</evidence>
<dbReference type="Proteomes" id="UP000319931">
    <property type="component" value="Unassembled WGS sequence"/>
</dbReference>
<proteinExistence type="predicted"/>
<comment type="caution">
    <text evidence="1">The sequence shown here is derived from an EMBL/GenBank/DDBJ whole genome shotgun (WGS) entry which is preliminary data.</text>
</comment>
<sequence>MSKRHAFASTAAEVASHFGVEPVPSIEMPVETVEGLPGPVVFESGGKRHLRTMIWGFPRFTRAMHTRSEEPRDCTWRKTSAAR</sequence>
<gene>
    <name evidence="1" type="ORF">EAH76_10905</name>
</gene>
<name>A0A502G1Z4_9SPHN</name>
<dbReference type="InterPro" id="IPR036590">
    <property type="entry name" value="SRAP-like"/>
</dbReference>
<evidence type="ECO:0000313" key="2">
    <source>
        <dbReference type="Proteomes" id="UP000319931"/>
    </source>
</evidence>